<dbReference type="Gene3D" id="1.10.443.10">
    <property type="entry name" value="Intergrase catalytic core"/>
    <property type="match status" value="1"/>
</dbReference>
<dbReference type="InterPro" id="IPR013762">
    <property type="entry name" value="Integrase-like_cat_sf"/>
</dbReference>
<proteinExistence type="predicted"/>
<dbReference type="RefSeq" id="WP_011128434.1">
    <property type="nucleotide sequence ID" value="NC_005070.1"/>
</dbReference>
<dbReference type="GO" id="GO:0006310">
    <property type="term" value="P:DNA recombination"/>
    <property type="evidence" value="ECO:0007669"/>
    <property type="project" value="UniProtKB-KW"/>
</dbReference>
<dbReference type="InterPro" id="IPR011010">
    <property type="entry name" value="DNA_brk_join_enz"/>
</dbReference>
<dbReference type="PROSITE" id="PS51898">
    <property type="entry name" value="TYR_RECOMBINASE"/>
    <property type="match status" value="1"/>
</dbReference>
<evidence type="ECO:0000259" key="2">
    <source>
        <dbReference type="PROSITE" id="PS51898"/>
    </source>
</evidence>
<dbReference type="eggNOG" id="COG0582">
    <property type="taxonomic scope" value="Bacteria"/>
</dbReference>
<keyword evidence="4" id="KW-1185">Reference proteome</keyword>
<dbReference type="InterPro" id="IPR002104">
    <property type="entry name" value="Integrase_catalytic"/>
</dbReference>
<dbReference type="HOGENOM" id="CLU_053698_0_0_3"/>
<sequence length="419" mass="46560">MAKVIWSDNLRQVLKREHGKGWSVRDHRGRVQLTRIFEDRSRSAVYLPLTWTADNATSILNTVAAIHDLMDSRKVSLKEAARLNTQALAEPAKSAKTVADKGWDAVAADFLKSRGDRRSSTLRDLKLRVERAVAVINQKPKPRDGMSVLEAYAAAYFKEMAPGGQGRKRNLNDVVAFLQFAVDRCGAPDRFLPPPKDRINELIGTSPTSTTERLTPPIKADQFTALLDALEADGRHDLKLAVALVGYLGLRPAELAVLRVGDDEKARVGSIKRNIQTMQQADKPPRLVMPLEIDGRNNEGARAIAQFASGLVKLPKALRKQIDLVEEKGRFQDVGAEFAQQLSRCKHWQAMFKADPRITPYSLRHGFAWRATVGQNKIPVRTTAALMGHTMQVHHRHYGAWVDEAAIEEAVGMHNAVVA</sequence>
<accession>Q7U5X1</accession>
<dbReference type="Proteomes" id="UP000001422">
    <property type="component" value="Chromosome"/>
</dbReference>
<evidence type="ECO:0000256" key="1">
    <source>
        <dbReference type="ARBA" id="ARBA00023172"/>
    </source>
</evidence>
<dbReference type="GO" id="GO:0015074">
    <property type="term" value="P:DNA integration"/>
    <property type="evidence" value="ECO:0007669"/>
    <property type="project" value="InterPro"/>
</dbReference>
<evidence type="ECO:0000313" key="3">
    <source>
        <dbReference type="EMBL" id="CAE08085.1"/>
    </source>
</evidence>
<gene>
    <name evidence="3" type="ordered locus">SYNW1570</name>
</gene>
<dbReference type="EMBL" id="BX569693">
    <property type="protein sequence ID" value="CAE08085.1"/>
    <property type="molecule type" value="Genomic_DNA"/>
</dbReference>
<organism evidence="3 4">
    <name type="scientific">Parasynechococcus marenigrum (strain WH8102)</name>
    <dbReference type="NCBI Taxonomy" id="84588"/>
    <lineage>
        <taxon>Bacteria</taxon>
        <taxon>Bacillati</taxon>
        <taxon>Cyanobacteriota</taxon>
        <taxon>Cyanophyceae</taxon>
        <taxon>Synechococcales</taxon>
        <taxon>Prochlorococcaceae</taxon>
        <taxon>Parasynechococcus</taxon>
        <taxon>Parasynechococcus marenigrum</taxon>
    </lineage>
</organism>
<dbReference type="SUPFAM" id="SSF56349">
    <property type="entry name" value="DNA breaking-rejoining enzymes"/>
    <property type="match status" value="1"/>
</dbReference>
<dbReference type="CDD" id="cd00796">
    <property type="entry name" value="INT_Rci_Hp1_C"/>
    <property type="match status" value="1"/>
</dbReference>
<keyword evidence="1" id="KW-0233">DNA recombination</keyword>
<dbReference type="GO" id="GO:0003677">
    <property type="term" value="F:DNA binding"/>
    <property type="evidence" value="ECO:0007669"/>
    <property type="project" value="InterPro"/>
</dbReference>
<dbReference type="KEGG" id="syw:SYNW1570"/>
<dbReference type="AlphaFoldDB" id="Q7U5X1"/>
<evidence type="ECO:0000313" key="4">
    <source>
        <dbReference type="Proteomes" id="UP000001422"/>
    </source>
</evidence>
<protein>
    <submittedName>
        <fullName evidence="3">Possible phage integrase family</fullName>
    </submittedName>
</protein>
<feature type="domain" description="Tyr recombinase" evidence="2">
    <location>
        <begin position="213"/>
        <end position="412"/>
    </location>
</feature>
<reference evidence="3 4" key="1">
    <citation type="journal article" date="2003" name="Nature">
        <title>The genome of a motile marine Synechococcus.</title>
        <authorList>
            <person name="Palenik B."/>
            <person name="Brahamsha B."/>
            <person name="Larimer F."/>
            <person name="Land M."/>
            <person name="Hauser L."/>
            <person name="Chain P."/>
            <person name="Lamerdin J."/>
            <person name="Regala W."/>
            <person name="Allen E.A."/>
            <person name="McCarren J."/>
            <person name="Paulsen I."/>
            <person name="Dufresne A."/>
            <person name="Partensky F."/>
            <person name="Webb E."/>
            <person name="Waterbury J."/>
        </authorList>
    </citation>
    <scope>NUCLEOTIDE SEQUENCE [LARGE SCALE GENOMIC DNA]</scope>
    <source>
        <strain evidence="3 4">WH8102</strain>
    </source>
</reference>
<name>Q7U5X1_PARMW</name>